<proteinExistence type="predicted"/>
<name>A0A7T0C2P4_9BACT</name>
<accession>A0A7T0C2P4</accession>
<dbReference type="KEGG" id="nva:G3M78_08245"/>
<protein>
    <submittedName>
        <fullName evidence="2">DUF262 domain-containing protein</fullName>
    </submittedName>
</protein>
<dbReference type="PANTHER" id="PTHR39639">
    <property type="entry name" value="CHROMOSOME 16, WHOLE GENOME SHOTGUN SEQUENCE"/>
    <property type="match status" value="1"/>
</dbReference>
<dbReference type="PANTHER" id="PTHR39639:SF1">
    <property type="entry name" value="DUF262 DOMAIN-CONTAINING PROTEIN"/>
    <property type="match status" value="1"/>
</dbReference>
<evidence type="ECO:0000313" key="3">
    <source>
        <dbReference type="Proteomes" id="UP000594464"/>
    </source>
</evidence>
<dbReference type="Proteomes" id="UP000594464">
    <property type="component" value="Chromosome"/>
</dbReference>
<gene>
    <name evidence="2" type="ORF">G3M78_08245</name>
</gene>
<organism evidence="2 3">
    <name type="scientific">Candidatus Nitrohelix vancouverensis</name>
    <dbReference type="NCBI Taxonomy" id="2705534"/>
    <lineage>
        <taxon>Bacteria</taxon>
        <taxon>Pseudomonadati</taxon>
        <taxon>Nitrospinota/Tectimicrobiota group</taxon>
        <taxon>Nitrospinota</taxon>
        <taxon>Nitrospinia</taxon>
        <taxon>Nitrospinales</taxon>
        <taxon>Nitrospinaceae</taxon>
        <taxon>Candidatus Nitrohelix</taxon>
    </lineage>
</organism>
<dbReference type="EMBL" id="CP048620">
    <property type="protein sequence ID" value="QPJ65381.1"/>
    <property type="molecule type" value="Genomic_DNA"/>
</dbReference>
<dbReference type="InterPro" id="IPR004919">
    <property type="entry name" value="GmrSD_N"/>
</dbReference>
<reference evidence="3" key="1">
    <citation type="submission" date="2020-02" db="EMBL/GenBank/DDBJ databases">
        <title>Genomic and physiological characterization of two novel Nitrospinaceae genera.</title>
        <authorList>
            <person name="Mueller A.J."/>
            <person name="Jung M.-Y."/>
            <person name="Strachan C.R."/>
            <person name="Herbold C.W."/>
            <person name="Kirkegaard R.H."/>
            <person name="Daims H."/>
        </authorList>
    </citation>
    <scope>NUCLEOTIDE SEQUENCE [LARGE SCALE GENOMIC DNA]</scope>
</reference>
<sequence length="377" mass="44619">MRKTKQVIASIKEEENDYYSDDDIFSISSWGADLSFRELIDRYENDELEKPELQRKYVWDKTEASRFVESILLGLPVPSIFLAKTNDEKMLIIDGYQRIMTVHDFVKGTFSTDKKLFRLSNSKKINRRWRGKSFSELSEADQRRVKNTTIHAIIFVQDQPSETNTSMFQVFERINTSGRTLFPQEIRNCIYQGEFNLFLLELNKYKNWRRLFGLSQEDGRMRDIELILRFFALSSDMFKNQEKEKISLKKFLNDFMKANINISDSEKKLFKNRFVSTVDYIFETYGEHAFHNISPTNPQKLTSKLSPTIFDSIMIATDDLLKESFFLHDGEVSETKRRLLLKDDRYRTSISKETMKKDSILMRIDVASMMLYGRRYV</sequence>
<evidence type="ECO:0000259" key="1">
    <source>
        <dbReference type="Pfam" id="PF03235"/>
    </source>
</evidence>
<evidence type="ECO:0000313" key="2">
    <source>
        <dbReference type="EMBL" id="QPJ65381.1"/>
    </source>
</evidence>
<feature type="domain" description="GmrSD restriction endonucleases N-terminal" evidence="1">
    <location>
        <begin position="38"/>
        <end position="191"/>
    </location>
</feature>
<dbReference type="Pfam" id="PF03235">
    <property type="entry name" value="GmrSD_N"/>
    <property type="match status" value="1"/>
</dbReference>
<dbReference type="AlphaFoldDB" id="A0A7T0C2P4"/>